<dbReference type="CDD" id="cd03215">
    <property type="entry name" value="ABC_Carb_Monos_II"/>
    <property type="match status" value="1"/>
</dbReference>
<sequence>MSTPPVLHIRSLTKTFPGTTALDTVDLEVRDGEIHALVGQNGSGKSTLIKVLAGYHRPDPGSRILLCGEQLTHETVAAHHRLRFVHQDLGLFLELSAVDNLALRSEFLTSAGRIRWRRQTERTLELLADFAVDLDVRAPLSAATPVQRTVVAIAAALAGWDGGAGLLVLDEPTAVLPPAEATHLLEIVEGVRARGTSILYVSHRLDEVLALADRVTVLRGGKLVETRPVAGLDAGSLATLMAGDDVDAGYRADLPPADGRRVALTARGLTGRYLDGVSLEVREGEVLGIAGLPGSGATELAHVLAGTVRGAGGEVALGVGPPVPVAKAARLNLPIVPSDRLRDAILPSMSVAENLSISILDRLRSGPVLAHHRERHTVARWMADVRVKAAGATAPIATLSGGNQQKVIIARCLAREPDVLLLCDPAAGVDPAARQAIYEMVAERARVGMALIVTSADIGDLLALCTRVLVLAGGHIVRELTGPGITEHGVIRAMEETELT</sequence>
<evidence type="ECO:0000313" key="10">
    <source>
        <dbReference type="EMBL" id="MTD54328.1"/>
    </source>
</evidence>
<dbReference type="InterPro" id="IPR003439">
    <property type="entry name" value="ABC_transporter-like_ATP-bd"/>
</dbReference>
<dbReference type="PANTHER" id="PTHR43790">
    <property type="entry name" value="CARBOHYDRATE TRANSPORT ATP-BINDING PROTEIN MG119-RELATED"/>
    <property type="match status" value="1"/>
</dbReference>
<reference evidence="10 11" key="1">
    <citation type="submission" date="2019-11" db="EMBL/GenBank/DDBJ databases">
        <title>Draft genome of Amycolatopsis RM579.</title>
        <authorList>
            <person name="Duangmal K."/>
            <person name="Mingma R."/>
        </authorList>
    </citation>
    <scope>NUCLEOTIDE SEQUENCE [LARGE SCALE GENOMIC DNA]</scope>
    <source>
        <strain evidence="10 11">RM579</strain>
    </source>
</reference>
<keyword evidence="5" id="KW-0547">Nucleotide-binding</keyword>
<evidence type="ECO:0000256" key="2">
    <source>
        <dbReference type="ARBA" id="ARBA00022475"/>
    </source>
</evidence>
<protein>
    <submittedName>
        <fullName evidence="10">ATP-binding cassette domain-containing protein</fullName>
    </submittedName>
</protein>
<evidence type="ECO:0000256" key="4">
    <source>
        <dbReference type="ARBA" id="ARBA00022737"/>
    </source>
</evidence>
<keyword evidence="1" id="KW-0813">Transport</keyword>
<keyword evidence="4" id="KW-0677">Repeat</keyword>
<dbReference type="EMBL" id="WMBA01000011">
    <property type="protein sequence ID" value="MTD54328.1"/>
    <property type="molecule type" value="Genomic_DNA"/>
</dbReference>
<dbReference type="InterPro" id="IPR050107">
    <property type="entry name" value="ABC_carbohydrate_import_ATPase"/>
</dbReference>
<dbReference type="RefSeq" id="WP_154756554.1">
    <property type="nucleotide sequence ID" value="NZ_WMBA01000011.1"/>
</dbReference>
<evidence type="ECO:0000256" key="3">
    <source>
        <dbReference type="ARBA" id="ARBA00022597"/>
    </source>
</evidence>
<organism evidence="10 11">
    <name type="scientific">Amycolatopsis pithecellobii</name>
    <dbReference type="NCBI Taxonomy" id="664692"/>
    <lineage>
        <taxon>Bacteria</taxon>
        <taxon>Bacillati</taxon>
        <taxon>Actinomycetota</taxon>
        <taxon>Actinomycetes</taxon>
        <taxon>Pseudonocardiales</taxon>
        <taxon>Pseudonocardiaceae</taxon>
        <taxon>Amycolatopsis</taxon>
    </lineage>
</organism>
<dbReference type="AlphaFoldDB" id="A0A6N7YR16"/>
<evidence type="ECO:0000256" key="7">
    <source>
        <dbReference type="ARBA" id="ARBA00022967"/>
    </source>
</evidence>
<evidence type="ECO:0000256" key="1">
    <source>
        <dbReference type="ARBA" id="ARBA00022448"/>
    </source>
</evidence>
<evidence type="ECO:0000256" key="6">
    <source>
        <dbReference type="ARBA" id="ARBA00022840"/>
    </source>
</evidence>
<keyword evidence="8" id="KW-0472">Membrane</keyword>
<evidence type="ECO:0000256" key="8">
    <source>
        <dbReference type="ARBA" id="ARBA00023136"/>
    </source>
</evidence>
<evidence type="ECO:0000313" key="11">
    <source>
        <dbReference type="Proteomes" id="UP000440096"/>
    </source>
</evidence>
<feature type="domain" description="ABC transporter" evidence="9">
    <location>
        <begin position="259"/>
        <end position="498"/>
    </location>
</feature>
<proteinExistence type="predicted"/>
<name>A0A6N7YR16_9PSEU</name>
<accession>A0A6N7YR16</accession>
<dbReference type="SUPFAM" id="SSF52540">
    <property type="entry name" value="P-loop containing nucleoside triphosphate hydrolases"/>
    <property type="match status" value="2"/>
</dbReference>
<evidence type="ECO:0000256" key="5">
    <source>
        <dbReference type="ARBA" id="ARBA00022741"/>
    </source>
</evidence>
<dbReference type="Proteomes" id="UP000440096">
    <property type="component" value="Unassembled WGS sequence"/>
</dbReference>
<dbReference type="GO" id="GO:0016887">
    <property type="term" value="F:ATP hydrolysis activity"/>
    <property type="evidence" value="ECO:0007669"/>
    <property type="project" value="InterPro"/>
</dbReference>
<dbReference type="Gene3D" id="3.40.50.300">
    <property type="entry name" value="P-loop containing nucleotide triphosphate hydrolases"/>
    <property type="match status" value="2"/>
</dbReference>
<keyword evidence="11" id="KW-1185">Reference proteome</keyword>
<dbReference type="InterPro" id="IPR003593">
    <property type="entry name" value="AAA+_ATPase"/>
</dbReference>
<keyword evidence="2" id="KW-1003">Cell membrane</keyword>
<dbReference type="CDD" id="cd03216">
    <property type="entry name" value="ABC_Carb_Monos_I"/>
    <property type="match status" value="1"/>
</dbReference>
<dbReference type="PANTHER" id="PTHR43790:SF3">
    <property type="entry name" value="D-ALLOSE IMPORT ATP-BINDING PROTEIN ALSA-RELATED"/>
    <property type="match status" value="1"/>
</dbReference>
<feature type="domain" description="ABC transporter" evidence="9">
    <location>
        <begin position="7"/>
        <end position="245"/>
    </location>
</feature>
<dbReference type="PROSITE" id="PS00211">
    <property type="entry name" value="ABC_TRANSPORTER_1"/>
    <property type="match status" value="1"/>
</dbReference>
<gene>
    <name evidence="10" type="ORF">GKO32_10115</name>
</gene>
<evidence type="ECO:0000259" key="9">
    <source>
        <dbReference type="PROSITE" id="PS50893"/>
    </source>
</evidence>
<keyword evidence="3" id="KW-0762">Sugar transport</keyword>
<dbReference type="InterPro" id="IPR027417">
    <property type="entry name" value="P-loop_NTPase"/>
</dbReference>
<comment type="caution">
    <text evidence="10">The sequence shown here is derived from an EMBL/GenBank/DDBJ whole genome shotgun (WGS) entry which is preliminary data.</text>
</comment>
<dbReference type="GO" id="GO:0005524">
    <property type="term" value="F:ATP binding"/>
    <property type="evidence" value="ECO:0007669"/>
    <property type="project" value="UniProtKB-KW"/>
</dbReference>
<dbReference type="InterPro" id="IPR017871">
    <property type="entry name" value="ABC_transporter-like_CS"/>
</dbReference>
<dbReference type="OrthoDB" id="3311037at2"/>
<keyword evidence="6 10" id="KW-0067">ATP-binding</keyword>
<dbReference type="PROSITE" id="PS50893">
    <property type="entry name" value="ABC_TRANSPORTER_2"/>
    <property type="match status" value="2"/>
</dbReference>
<keyword evidence="7" id="KW-1278">Translocase</keyword>
<dbReference type="Pfam" id="PF00005">
    <property type="entry name" value="ABC_tran"/>
    <property type="match status" value="2"/>
</dbReference>
<dbReference type="SMART" id="SM00382">
    <property type="entry name" value="AAA"/>
    <property type="match status" value="2"/>
</dbReference>